<feature type="chain" id="PRO_5040354050" description="WG repeat-containing protein" evidence="1">
    <location>
        <begin position="21"/>
        <end position="336"/>
    </location>
</feature>
<feature type="signal peptide" evidence="1">
    <location>
        <begin position="1"/>
        <end position="20"/>
    </location>
</feature>
<dbReference type="RefSeq" id="WP_230666571.1">
    <property type="nucleotide sequence ID" value="NZ_JAJNAY010000001.1"/>
</dbReference>
<evidence type="ECO:0000313" key="3">
    <source>
        <dbReference type="Proteomes" id="UP001108025"/>
    </source>
</evidence>
<keyword evidence="3" id="KW-1185">Reference proteome</keyword>
<accession>A0A9Q3V0H4</accession>
<sequence length="336" mass="38520">MKKIFLIVLSCMAILSFSQATEAIKFKGNISRFSDITYKGFKVLDQRQDKSIGMIPFGENKEMKEVVFPTTPQNDFKAWYDRGNTLGGNNELVLILKRLKLSTGESDGKKTLGKMDFSAQIFQKEGDKYKFLYKKDTVFTFQDKEVSELMVKNIPTIFSIFIKKAYTLEPIQNAVTLNDLSDYELFRKSNYEAFKNEQLKDGVYLDFTSFFNQSPVQGNYVLEKNDKGEVVKAIKVENGKKEKISTYKMFSYVENGKAYKKTMSGFIEINKNENGFYIIANRGDIFQAQYSNTYGMFGLIGVVAGSIDQAVKQKKMKNNDKKEIYIDPLTGEYDFS</sequence>
<proteinExistence type="predicted"/>
<gene>
    <name evidence="2" type="ORF">LO744_01190</name>
</gene>
<keyword evidence="1" id="KW-0732">Signal</keyword>
<dbReference type="AlphaFoldDB" id="A0A9Q3V0H4"/>
<reference evidence="2" key="1">
    <citation type="submission" date="2021-11" db="EMBL/GenBank/DDBJ databases">
        <title>Description of novel Chryseobacterium species.</title>
        <authorList>
            <person name="Saticioglu I.B."/>
            <person name="Ay H."/>
            <person name="Altun S."/>
            <person name="Duman M."/>
        </authorList>
    </citation>
    <scope>NUCLEOTIDE SEQUENCE</scope>
    <source>
        <strain evidence="2">C-17</strain>
    </source>
</reference>
<comment type="caution">
    <text evidence="2">The sequence shown here is derived from an EMBL/GenBank/DDBJ whole genome shotgun (WGS) entry which is preliminary data.</text>
</comment>
<evidence type="ECO:0008006" key="4">
    <source>
        <dbReference type="Google" id="ProtNLM"/>
    </source>
</evidence>
<dbReference type="EMBL" id="JAJNAY010000001">
    <property type="protein sequence ID" value="MCD1115493.1"/>
    <property type="molecule type" value="Genomic_DNA"/>
</dbReference>
<evidence type="ECO:0000313" key="2">
    <source>
        <dbReference type="EMBL" id="MCD1115493.1"/>
    </source>
</evidence>
<dbReference type="Proteomes" id="UP001108025">
    <property type="component" value="Unassembled WGS sequence"/>
</dbReference>
<organism evidence="2 3">
    <name type="scientific">Chryseobacterium turcicum</name>
    <dbReference type="NCBI Taxonomy" id="2898076"/>
    <lineage>
        <taxon>Bacteria</taxon>
        <taxon>Pseudomonadati</taxon>
        <taxon>Bacteroidota</taxon>
        <taxon>Flavobacteriia</taxon>
        <taxon>Flavobacteriales</taxon>
        <taxon>Weeksellaceae</taxon>
        <taxon>Chryseobacterium group</taxon>
        <taxon>Chryseobacterium</taxon>
    </lineage>
</organism>
<evidence type="ECO:0000256" key="1">
    <source>
        <dbReference type="SAM" id="SignalP"/>
    </source>
</evidence>
<name>A0A9Q3V0H4_9FLAO</name>
<protein>
    <recommendedName>
        <fullName evidence="4">WG repeat-containing protein</fullName>
    </recommendedName>
</protein>